<keyword evidence="4 6" id="KW-1133">Transmembrane helix</keyword>
<feature type="transmembrane region" description="Helical" evidence="6">
    <location>
        <begin position="258"/>
        <end position="276"/>
    </location>
</feature>
<feature type="non-terminal residue" evidence="7">
    <location>
        <position position="1"/>
    </location>
</feature>
<feature type="transmembrane region" description="Helical" evidence="6">
    <location>
        <begin position="12"/>
        <end position="32"/>
    </location>
</feature>
<proteinExistence type="predicted"/>
<feature type="transmembrane region" description="Helical" evidence="6">
    <location>
        <begin position="157"/>
        <end position="179"/>
    </location>
</feature>
<keyword evidence="3 6" id="KW-0812">Transmembrane</keyword>
<dbReference type="InterPro" id="IPR011701">
    <property type="entry name" value="MFS"/>
</dbReference>
<evidence type="ECO:0008006" key="8">
    <source>
        <dbReference type="Google" id="ProtNLM"/>
    </source>
</evidence>
<feature type="non-terminal residue" evidence="7">
    <location>
        <position position="277"/>
    </location>
</feature>
<comment type="subcellular location">
    <subcellularLocation>
        <location evidence="1">Membrane</location>
        <topology evidence="1">Multi-pass membrane protein</topology>
    </subcellularLocation>
</comment>
<sequence>PSERGLGDADVGWLTGIVLLPWTFKIVWAPVIDTLTIRSMGRRRPWIIGAELMMAVSLLGILWLGDFSQQFGDSSQGASAASQFVYLLGCMFFAHNCFASLQDVCTDALAVDVLPPSEQGRVNGLMWGSKLLGKAFGAVVMAMVMSMGDAYRPGWGIPAAVVVQFVLLLGIMMFPMFMVERPGEKRFPWSEGQAHGAENVSSVRNPMLMLRDVFRGFSVVTTFVFFVYGLCHVVGWGIVEVITKTLYTQQLGWTFQQFSYVTGFAVLTELFGALCGG</sequence>
<feature type="transmembrane region" description="Helical" evidence="6">
    <location>
        <begin position="131"/>
        <end position="151"/>
    </location>
</feature>
<evidence type="ECO:0000256" key="6">
    <source>
        <dbReference type="SAM" id="Phobius"/>
    </source>
</evidence>
<organism evidence="7">
    <name type="scientific">marine sediment metagenome</name>
    <dbReference type="NCBI Taxonomy" id="412755"/>
    <lineage>
        <taxon>unclassified sequences</taxon>
        <taxon>metagenomes</taxon>
        <taxon>ecological metagenomes</taxon>
    </lineage>
</organism>
<evidence type="ECO:0000256" key="2">
    <source>
        <dbReference type="ARBA" id="ARBA00022448"/>
    </source>
</evidence>
<dbReference type="PANTHER" id="PTHR12778">
    <property type="entry name" value="SOLUTE CARRIER FAMILY 33 ACETYL-COA TRANSPORTER -RELATED"/>
    <property type="match status" value="1"/>
</dbReference>
<evidence type="ECO:0000313" key="7">
    <source>
        <dbReference type="EMBL" id="GAF93283.1"/>
    </source>
</evidence>
<dbReference type="GO" id="GO:0022857">
    <property type="term" value="F:transmembrane transporter activity"/>
    <property type="evidence" value="ECO:0007669"/>
    <property type="project" value="InterPro"/>
</dbReference>
<feature type="transmembrane region" description="Helical" evidence="6">
    <location>
        <begin position="44"/>
        <end position="64"/>
    </location>
</feature>
<evidence type="ECO:0000256" key="4">
    <source>
        <dbReference type="ARBA" id="ARBA00022989"/>
    </source>
</evidence>
<reference evidence="7" key="1">
    <citation type="journal article" date="2014" name="Front. Microbiol.">
        <title>High frequency of phylogenetically diverse reductive dehalogenase-homologous genes in deep subseafloor sedimentary metagenomes.</title>
        <authorList>
            <person name="Kawai M."/>
            <person name="Futagami T."/>
            <person name="Toyoda A."/>
            <person name="Takaki Y."/>
            <person name="Nishi S."/>
            <person name="Hori S."/>
            <person name="Arai W."/>
            <person name="Tsubouchi T."/>
            <person name="Morono Y."/>
            <person name="Uchiyama I."/>
            <person name="Ito T."/>
            <person name="Fujiyama A."/>
            <person name="Inagaki F."/>
            <person name="Takami H."/>
        </authorList>
    </citation>
    <scope>NUCLEOTIDE SEQUENCE</scope>
    <source>
        <strain evidence="7">Expedition CK06-06</strain>
    </source>
</reference>
<dbReference type="SUPFAM" id="SSF103473">
    <property type="entry name" value="MFS general substrate transporter"/>
    <property type="match status" value="1"/>
</dbReference>
<dbReference type="AlphaFoldDB" id="X0TIA7"/>
<dbReference type="InterPro" id="IPR004752">
    <property type="entry name" value="AmpG_permease/AT-1"/>
</dbReference>
<dbReference type="GO" id="GO:0016020">
    <property type="term" value="C:membrane"/>
    <property type="evidence" value="ECO:0007669"/>
    <property type="project" value="UniProtKB-SubCell"/>
</dbReference>
<feature type="transmembrane region" description="Helical" evidence="6">
    <location>
        <begin position="213"/>
        <end position="238"/>
    </location>
</feature>
<dbReference type="PANTHER" id="PTHR12778:SF10">
    <property type="entry name" value="MAJOR FACILITATOR SUPERFAMILY DOMAIN-CONTAINING PROTEIN 3"/>
    <property type="match status" value="1"/>
</dbReference>
<evidence type="ECO:0000256" key="5">
    <source>
        <dbReference type="ARBA" id="ARBA00023136"/>
    </source>
</evidence>
<dbReference type="Gene3D" id="1.20.1250.20">
    <property type="entry name" value="MFS general substrate transporter like domains"/>
    <property type="match status" value="1"/>
</dbReference>
<comment type="caution">
    <text evidence="7">The sequence shown here is derived from an EMBL/GenBank/DDBJ whole genome shotgun (WGS) entry which is preliminary data.</text>
</comment>
<gene>
    <name evidence="7" type="ORF">S01H1_29838</name>
</gene>
<keyword evidence="5 6" id="KW-0472">Membrane</keyword>
<evidence type="ECO:0000256" key="1">
    <source>
        <dbReference type="ARBA" id="ARBA00004141"/>
    </source>
</evidence>
<name>X0TIA7_9ZZZZ</name>
<keyword evidence="2" id="KW-0813">Transport</keyword>
<feature type="transmembrane region" description="Helical" evidence="6">
    <location>
        <begin position="84"/>
        <end position="101"/>
    </location>
</feature>
<dbReference type="EMBL" id="BARS01018333">
    <property type="protein sequence ID" value="GAF93283.1"/>
    <property type="molecule type" value="Genomic_DNA"/>
</dbReference>
<accession>X0TIA7</accession>
<protein>
    <recommendedName>
        <fullName evidence="8">Major facilitator superfamily (MFS) profile domain-containing protein</fullName>
    </recommendedName>
</protein>
<evidence type="ECO:0000256" key="3">
    <source>
        <dbReference type="ARBA" id="ARBA00022692"/>
    </source>
</evidence>
<dbReference type="Pfam" id="PF07690">
    <property type="entry name" value="MFS_1"/>
    <property type="match status" value="1"/>
</dbReference>
<dbReference type="InterPro" id="IPR036259">
    <property type="entry name" value="MFS_trans_sf"/>
</dbReference>